<proteinExistence type="predicted"/>
<dbReference type="AlphaFoldDB" id="A0AAV5G692"/>
<comment type="caution">
    <text evidence="2">The sequence shown here is derived from an EMBL/GenBank/DDBJ whole genome shotgun (WGS) entry which is preliminary data.</text>
</comment>
<sequence length="184" mass="19289">MARIIFPRTVGFGAGLLALVLVVYSIAGILWGLWRPEMTATAVEGGGFAVDTSSNAQFQSFGTFVLSTALIAGVISFGVFKYAKSRRGLGTLLYLGVLAVLGAFVFWLVGGYIAPTVPDMASEVGSQVSWVPTFNPSMGLAAAPFLSLLVYWSGLYLVVEDSPNNAALAGASDNVPVEVGQPLY</sequence>
<evidence type="ECO:0008006" key="4">
    <source>
        <dbReference type="Google" id="ProtNLM"/>
    </source>
</evidence>
<gene>
    <name evidence="2" type="ORF">CAT723_06520</name>
</gene>
<name>A0AAV5G692_CORAM</name>
<organism evidence="2 3">
    <name type="scientific">Corynebacterium ammoniagenes</name>
    <name type="common">Brevibacterium ammoniagenes</name>
    <dbReference type="NCBI Taxonomy" id="1697"/>
    <lineage>
        <taxon>Bacteria</taxon>
        <taxon>Bacillati</taxon>
        <taxon>Actinomycetota</taxon>
        <taxon>Actinomycetes</taxon>
        <taxon>Mycobacteriales</taxon>
        <taxon>Corynebacteriaceae</taxon>
        <taxon>Corynebacterium</taxon>
    </lineage>
</organism>
<dbReference type="EMBL" id="BQKK01000001">
    <property type="protein sequence ID" value="GJN42173.1"/>
    <property type="molecule type" value="Genomic_DNA"/>
</dbReference>
<evidence type="ECO:0000256" key="1">
    <source>
        <dbReference type="SAM" id="Phobius"/>
    </source>
</evidence>
<feature type="transmembrane region" description="Helical" evidence="1">
    <location>
        <begin position="61"/>
        <end position="80"/>
    </location>
</feature>
<keyword evidence="1" id="KW-1133">Transmembrane helix</keyword>
<feature type="transmembrane region" description="Helical" evidence="1">
    <location>
        <begin position="92"/>
        <end position="114"/>
    </location>
</feature>
<feature type="transmembrane region" description="Helical" evidence="1">
    <location>
        <begin position="12"/>
        <end position="34"/>
    </location>
</feature>
<dbReference type="Proteomes" id="UP001054925">
    <property type="component" value="Unassembled WGS sequence"/>
</dbReference>
<keyword evidence="1" id="KW-0472">Membrane</keyword>
<dbReference type="RefSeq" id="WP_236163626.1">
    <property type="nucleotide sequence ID" value="NZ_BQKK01000001.1"/>
</dbReference>
<feature type="transmembrane region" description="Helical" evidence="1">
    <location>
        <begin position="134"/>
        <end position="159"/>
    </location>
</feature>
<protein>
    <recommendedName>
        <fullName evidence="4">DUF2567 domain-containing protein</fullName>
    </recommendedName>
</protein>
<evidence type="ECO:0000313" key="2">
    <source>
        <dbReference type="EMBL" id="GJN42173.1"/>
    </source>
</evidence>
<accession>A0AAV5G692</accession>
<evidence type="ECO:0000313" key="3">
    <source>
        <dbReference type="Proteomes" id="UP001054925"/>
    </source>
</evidence>
<keyword evidence="1" id="KW-0812">Transmembrane</keyword>
<reference evidence="2" key="1">
    <citation type="submission" date="2021-12" db="EMBL/GenBank/DDBJ databases">
        <title>Draft genome sequence of Corynebacterium ammoniagenes strain T-723.</title>
        <authorList>
            <person name="Matsuzawa M."/>
            <person name="Hiratani M."/>
            <person name="Abe I."/>
            <person name="Tsuji Y."/>
            <person name="Nakamura J."/>
        </authorList>
    </citation>
    <scope>NUCLEOTIDE SEQUENCE</scope>
    <source>
        <strain evidence="2">T-723</strain>
    </source>
</reference>